<evidence type="ECO:0000313" key="3">
    <source>
        <dbReference type="Proteomes" id="UP000823561"/>
    </source>
</evidence>
<name>A0AAV6G6I4_9TELE</name>
<gene>
    <name evidence="2" type="ORF">AALO_G00198100</name>
</gene>
<protein>
    <submittedName>
        <fullName evidence="2">Uncharacterized protein</fullName>
    </submittedName>
</protein>
<proteinExistence type="predicted"/>
<accession>A0AAV6G6I4</accession>
<organism evidence="2 3">
    <name type="scientific">Alosa alosa</name>
    <name type="common">allis shad</name>
    <dbReference type="NCBI Taxonomy" id="278164"/>
    <lineage>
        <taxon>Eukaryota</taxon>
        <taxon>Metazoa</taxon>
        <taxon>Chordata</taxon>
        <taxon>Craniata</taxon>
        <taxon>Vertebrata</taxon>
        <taxon>Euteleostomi</taxon>
        <taxon>Actinopterygii</taxon>
        <taxon>Neopterygii</taxon>
        <taxon>Teleostei</taxon>
        <taxon>Clupei</taxon>
        <taxon>Clupeiformes</taxon>
        <taxon>Clupeoidei</taxon>
        <taxon>Clupeidae</taxon>
        <taxon>Alosa</taxon>
    </lineage>
</organism>
<feature type="region of interest" description="Disordered" evidence="1">
    <location>
        <begin position="114"/>
        <end position="138"/>
    </location>
</feature>
<reference evidence="2" key="1">
    <citation type="submission" date="2020-10" db="EMBL/GenBank/DDBJ databases">
        <title>Chromosome-scale genome assembly of the Allis shad, Alosa alosa.</title>
        <authorList>
            <person name="Margot Z."/>
            <person name="Christophe K."/>
            <person name="Cabau C."/>
            <person name="Louis A."/>
            <person name="Berthelot C."/>
            <person name="Parey E."/>
            <person name="Roest Crollius H."/>
            <person name="Montfort J."/>
            <person name="Robinson-Rechavi M."/>
            <person name="Bucao C."/>
            <person name="Bouchez O."/>
            <person name="Gislard M."/>
            <person name="Lluch J."/>
            <person name="Milhes M."/>
            <person name="Lampietro C."/>
            <person name="Lopez Roques C."/>
            <person name="Donnadieu C."/>
            <person name="Braasch I."/>
            <person name="Desvignes T."/>
            <person name="Postlethwait J."/>
            <person name="Bobe J."/>
            <person name="Guiguen Y."/>
        </authorList>
    </citation>
    <scope>NUCLEOTIDE SEQUENCE</scope>
    <source>
        <strain evidence="2">M-15738</strain>
        <tissue evidence="2">Blood</tissue>
    </source>
</reference>
<dbReference type="EMBL" id="JADWDJ010000015">
    <property type="protein sequence ID" value="KAG5269082.1"/>
    <property type="molecule type" value="Genomic_DNA"/>
</dbReference>
<evidence type="ECO:0000256" key="1">
    <source>
        <dbReference type="SAM" id="MobiDB-lite"/>
    </source>
</evidence>
<comment type="caution">
    <text evidence="2">The sequence shown here is derived from an EMBL/GenBank/DDBJ whole genome shotgun (WGS) entry which is preliminary data.</text>
</comment>
<evidence type="ECO:0000313" key="2">
    <source>
        <dbReference type="EMBL" id="KAG5269082.1"/>
    </source>
</evidence>
<dbReference type="Proteomes" id="UP000823561">
    <property type="component" value="Chromosome 15"/>
</dbReference>
<keyword evidence="3" id="KW-1185">Reference proteome</keyword>
<sequence>MLQSLNKVSKLNCSREIAYGKSVSIRRHRRKSRKRQGAQLTGLEERGMEMVKAAVEVRHLREMEEKVRYWEKLLREKIMEEERPIREMEEKVKECEKIMRKHVKEEERCIRDMEEKSREQERMLRAKAKEAERGMREMAEEVKRGKRWRCRKRRKG</sequence>
<dbReference type="AlphaFoldDB" id="A0AAV6G6I4"/>